<name>A0AAW2GHX1_9HYME</name>
<reference evidence="3 4" key="1">
    <citation type="submission" date="2023-03" db="EMBL/GenBank/DDBJ databases">
        <title>High recombination rates correlate with genetic variation in Cardiocondyla obscurior ants.</title>
        <authorList>
            <person name="Errbii M."/>
        </authorList>
    </citation>
    <scope>NUCLEOTIDE SEQUENCE [LARGE SCALE GENOMIC DNA]</scope>
    <source>
        <strain evidence="3">Alpha-2009</strain>
        <tissue evidence="3">Whole body</tissue>
    </source>
</reference>
<protein>
    <recommendedName>
        <fullName evidence="5">Secreted protein</fullName>
    </recommendedName>
</protein>
<feature type="region of interest" description="Disordered" evidence="1">
    <location>
        <begin position="104"/>
        <end position="124"/>
    </location>
</feature>
<sequence length="124" mass="14163">MAWRLVSLIRGRLVLLCVFKPSSHASPRGSISKLIVSIDTLAYSQSVYLISLPFERISRTLQYYKQNSVNNTGQTSCYILEEHSNSDMKREARMRKGEAKDAVVIPPPDAIPPRRRKRRLGYGR</sequence>
<dbReference type="AlphaFoldDB" id="A0AAW2GHX1"/>
<proteinExistence type="predicted"/>
<evidence type="ECO:0000313" key="4">
    <source>
        <dbReference type="Proteomes" id="UP001430953"/>
    </source>
</evidence>
<comment type="caution">
    <text evidence="3">The sequence shown here is derived from an EMBL/GenBank/DDBJ whole genome shotgun (WGS) entry which is preliminary data.</text>
</comment>
<gene>
    <name evidence="3" type="ORF">PUN28_003120</name>
</gene>
<feature type="signal peptide" evidence="2">
    <location>
        <begin position="1"/>
        <end position="25"/>
    </location>
</feature>
<dbReference type="Proteomes" id="UP001430953">
    <property type="component" value="Unassembled WGS sequence"/>
</dbReference>
<evidence type="ECO:0000313" key="3">
    <source>
        <dbReference type="EMBL" id="KAL0127618.1"/>
    </source>
</evidence>
<accession>A0AAW2GHX1</accession>
<evidence type="ECO:0000256" key="1">
    <source>
        <dbReference type="SAM" id="MobiDB-lite"/>
    </source>
</evidence>
<keyword evidence="2" id="KW-0732">Signal</keyword>
<evidence type="ECO:0000256" key="2">
    <source>
        <dbReference type="SAM" id="SignalP"/>
    </source>
</evidence>
<feature type="chain" id="PRO_5043946281" description="Secreted protein" evidence="2">
    <location>
        <begin position="26"/>
        <end position="124"/>
    </location>
</feature>
<dbReference type="EMBL" id="JADYXP020000003">
    <property type="protein sequence ID" value="KAL0127618.1"/>
    <property type="molecule type" value="Genomic_DNA"/>
</dbReference>
<organism evidence="3 4">
    <name type="scientific">Cardiocondyla obscurior</name>
    <dbReference type="NCBI Taxonomy" id="286306"/>
    <lineage>
        <taxon>Eukaryota</taxon>
        <taxon>Metazoa</taxon>
        <taxon>Ecdysozoa</taxon>
        <taxon>Arthropoda</taxon>
        <taxon>Hexapoda</taxon>
        <taxon>Insecta</taxon>
        <taxon>Pterygota</taxon>
        <taxon>Neoptera</taxon>
        <taxon>Endopterygota</taxon>
        <taxon>Hymenoptera</taxon>
        <taxon>Apocrita</taxon>
        <taxon>Aculeata</taxon>
        <taxon>Formicoidea</taxon>
        <taxon>Formicidae</taxon>
        <taxon>Myrmicinae</taxon>
        <taxon>Cardiocondyla</taxon>
    </lineage>
</organism>
<feature type="compositionally biased region" description="Basic residues" evidence="1">
    <location>
        <begin position="113"/>
        <end position="124"/>
    </location>
</feature>
<keyword evidence="4" id="KW-1185">Reference proteome</keyword>
<evidence type="ECO:0008006" key="5">
    <source>
        <dbReference type="Google" id="ProtNLM"/>
    </source>
</evidence>